<evidence type="ECO:0000313" key="5">
    <source>
        <dbReference type="EMBL" id="KAL3532484.1"/>
    </source>
</evidence>
<keyword evidence="3" id="KW-0813">Transport</keyword>
<accession>A0ABD3AMU9</accession>
<dbReference type="GO" id="GO:0005634">
    <property type="term" value="C:nucleus"/>
    <property type="evidence" value="ECO:0007669"/>
    <property type="project" value="UniProtKB-SubCell"/>
</dbReference>
<dbReference type="PANTHER" id="PTHR31344:SF0">
    <property type="entry name" value="NUCLEAR PORE COMPLEX PROTEIN NUP205"/>
    <property type="match status" value="1"/>
</dbReference>
<dbReference type="InterPro" id="IPR021827">
    <property type="entry name" value="Nup186/Nup192/Nup205"/>
</dbReference>
<evidence type="ECO:0000256" key="1">
    <source>
        <dbReference type="ARBA" id="ARBA00004123"/>
    </source>
</evidence>
<evidence type="ECO:0000256" key="4">
    <source>
        <dbReference type="ARBA" id="ARBA00023242"/>
    </source>
</evidence>
<dbReference type="PANTHER" id="PTHR31344">
    <property type="entry name" value="NUCLEAR PORE COMPLEX PROTEIN NUP205"/>
    <property type="match status" value="1"/>
</dbReference>
<keyword evidence="4" id="KW-0539">Nucleus</keyword>
<reference evidence="5 6" key="1">
    <citation type="submission" date="2024-11" db="EMBL/GenBank/DDBJ databases">
        <title>A near-complete genome assembly of Cinchona calisaya.</title>
        <authorList>
            <person name="Lian D.C."/>
            <person name="Zhao X.W."/>
            <person name="Wei L."/>
        </authorList>
    </citation>
    <scope>NUCLEOTIDE SEQUENCE [LARGE SCALE GENOMIC DNA]</scope>
    <source>
        <tissue evidence="5">Nenye</tissue>
    </source>
</reference>
<evidence type="ECO:0000313" key="6">
    <source>
        <dbReference type="Proteomes" id="UP001630127"/>
    </source>
</evidence>
<gene>
    <name evidence="5" type="ORF">ACH5RR_006005</name>
</gene>
<keyword evidence="6" id="KW-1185">Reference proteome</keyword>
<sequence length="211" mass="24709">MDGLIAFRIQCCGDILHLVMFVVHSSVRFFLRQLQSRCFLQSCLISISNVSYQDDRLSLESMQQIYTLEGDIALLLRITLKCGKSGTLFFFSMDSLEHFLLVGLYICKLRVVSDLLILNLEETFLWMLKNCEWLLLQYYPLYFPLHHWLIHPNSSRFIGIFSFICDHVFGPFPQLAYSDPCNKWQLVVACLQHFQIIHLRGYLLHLTCSFP</sequence>
<comment type="caution">
    <text evidence="5">The sequence shown here is derived from an EMBL/GenBank/DDBJ whole genome shotgun (WGS) entry which is preliminary data.</text>
</comment>
<organism evidence="5 6">
    <name type="scientific">Cinchona calisaya</name>
    <dbReference type="NCBI Taxonomy" id="153742"/>
    <lineage>
        <taxon>Eukaryota</taxon>
        <taxon>Viridiplantae</taxon>
        <taxon>Streptophyta</taxon>
        <taxon>Embryophyta</taxon>
        <taxon>Tracheophyta</taxon>
        <taxon>Spermatophyta</taxon>
        <taxon>Magnoliopsida</taxon>
        <taxon>eudicotyledons</taxon>
        <taxon>Gunneridae</taxon>
        <taxon>Pentapetalae</taxon>
        <taxon>asterids</taxon>
        <taxon>lamiids</taxon>
        <taxon>Gentianales</taxon>
        <taxon>Rubiaceae</taxon>
        <taxon>Cinchonoideae</taxon>
        <taxon>Cinchoneae</taxon>
        <taxon>Cinchona</taxon>
    </lineage>
</organism>
<dbReference type="AlphaFoldDB" id="A0ABD3AMU9"/>
<protein>
    <submittedName>
        <fullName evidence="5">Uncharacterized protein</fullName>
    </submittedName>
</protein>
<comment type="subcellular location">
    <subcellularLocation>
        <location evidence="1">Nucleus</location>
    </subcellularLocation>
</comment>
<dbReference type="EMBL" id="JBJUIK010000003">
    <property type="protein sequence ID" value="KAL3532484.1"/>
    <property type="molecule type" value="Genomic_DNA"/>
</dbReference>
<evidence type="ECO:0000256" key="2">
    <source>
        <dbReference type="ARBA" id="ARBA00005892"/>
    </source>
</evidence>
<name>A0ABD3AMU9_9GENT</name>
<dbReference type="Proteomes" id="UP001630127">
    <property type="component" value="Unassembled WGS sequence"/>
</dbReference>
<evidence type="ECO:0000256" key="3">
    <source>
        <dbReference type="ARBA" id="ARBA00022448"/>
    </source>
</evidence>
<proteinExistence type="inferred from homology"/>
<comment type="similarity">
    <text evidence="2">Belongs to the NUP186/NUP192/NUP205 family.</text>
</comment>